<evidence type="ECO:0000313" key="4">
    <source>
        <dbReference type="Proteomes" id="UP000528964"/>
    </source>
</evidence>
<feature type="signal peptide" evidence="1">
    <location>
        <begin position="1"/>
        <end position="19"/>
    </location>
</feature>
<dbReference type="PANTHER" id="PTHR36919:SF2">
    <property type="entry name" value="BLL6627 PROTEIN"/>
    <property type="match status" value="1"/>
</dbReference>
<feature type="domain" description="DUF2147" evidence="2">
    <location>
        <begin position="25"/>
        <end position="138"/>
    </location>
</feature>
<evidence type="ECO:0000313" key="3">
    <source>
        <dbReference type="EMBL" id="MBB3971924.1"/>
    </source>
</evidence>
<proteinExistence type="predicted"/>
<reference evidence="3 4" key="1">
    <citation type="submission" date="2020-08" db="EMBL/GenBank/DDBJ databases">
        <title>Genomic Encyclopedia of Type Strains, Phase IV (KMG-IV): sequencing the most valuable type-strain genomes for metagenomic binning, comparative biology and taxonomic classification.</title>
        <authorList>
            <person name="Goeker M."/>
        </authorList>
    </citation>
    <scope>NUCLEOTIDE SEQUENCE [LARGE SCALE GENOMIC DNA]</scope>
    <source>
        <strain evidence="3 4">DSM 25481</strain>
    </source>
</reference>
<accession>A0A7W6D4C3</accession>
<name>A0A7W6D4C3_9HYPH</name>
<evidence type="ECO:0000259" key="2">
    <source>
        <dbReference type="Pfam" id="PF09917"/>
    </source>
</evidence>
<evidence type="ECO:0000256" key="1">
    <source>
        <dbReference type="SAM" id="SignalP"/>
    </source>
</evidence>
<organism evidence="3 4">
    <name type="scientific">Hansschlegelia beijingensis</name>
    <dbReference type="NCBI Taxonomy" id="1133344"/>
    <lineage>
        <taxon>Bacteria</taxon>
        <taxon>Pseudomonadati</taxon>
        <taxon>Pseudomonadota</taxon>
        <taxon>Alphaproteobacteria</taxon>
        <taxon>Hyphomicrobiales</taxon>
        <taxon>Methylopilaceae</taxon>
        <taxon>Hansschlegelia</taxon>
    </lineage>
</organism>
<gene>
    <name evidence="3" type="ORF">GGR24_000557</name>
</gene>
<comment type="caution">
    <text evidence="3">The sequence shown here is derived from an EMBL/GenBank/DDBJ whole genome shotgun (WGS) entry which is preliminary data.</text>
</comment>
<keyword evidence="1" id="KW-0732">Signal</keyword>
<dbReference type="Pfam" id="PF09917">
    <property type="entry name" value="DUF2147"/>
    <property type="match status" value="1"/>
</dbReference>
<dbReference type="AlphaFoldDB" id="A0A7W6D4C3"/>
<keyword evidence="4" id="KW-1185">Reference proteome</keyword>
<sequence>MMRGILVASGLLLAASAVAAPAPVGVWSMPKDKATIRISTCGDALCATLIGLRKPNDKNGRPKVDKHNPNPALRNRPVIGLSLLTDMRREGNGWAGRFYNPDDGRTYAGTIMADGSSRLKLRGCVIGGLLCKTQVLRRVD</sequence>
<dbReference type="EMBL" id="JACIDR010000001">
    <property type="protein sequence ID" value="MBB3971924.1"/>
    <property type="molecule type" value="Genomic_DNA"/>
</dbReference>
<dbReference type="Gene3D" id="2.40.128.520">
    <property type="match status" value="1"/>
</dbReference>
<dbReference type="InterPro" id="IPR019223">
    <property type="entry name" value="DUF2147"/>
</dbReference>
<dbReference type="RefSeq" id="WP_246397914.1">
    <property type="nucleotide sequence ID" value="NZ_JACIDR010000001.1"/>
</dbReference>
<dbReference type="PANTHER" id="PTHR36919">
    <property type="entry name" value="BLR1215 PROTEIN"/>
    <property type="match status" value="1"/>
</dbReference>
<dbReference type="Proteomes" id="UP000528964">
    <property type="component" value="Unassembled WGS sequence"/>
</dbReference>
<feature type="chain" id="PRO_5030625688" evidence="1">
    <location>
        <begin position="20"/>
        <end position="140"/>
    </location>
</feature>
<protein>
    <submittedName>
        <fullName evidence="3">Uncharacterized protein (DUF2147 family)</fullName>
    </submittedName>
</protein>